<dbReference type="EMBL" id="CAFBMM010000016">
    <property type="protein sequence ID" value="CAB4902017.1"/>
    <property type="molecule type" value="Genomic_DNA"/>
</dbReference>
<evidence type="ECO:0000313" key="4">
    <source>
        <dbReference type="EMBL" id="CAB5027625.1"/>
    </source>
</evidence>
<name>A0A6J7RFN3_9ZZZZ</name>
<dbReference type="InterPro" id="IPR018561">
    <property type="entry name" value="AosR"/>
</dbReference>
<dbReference type="AlphaFoldDB" id="A0A6J7RFN3"/>
<protein>
    <submittedName>
        <fullName evidence="4">Unannotated protein</fullName>
    </submittedName>
</protein>
<dbReference type="EMBL" id="CAEZYK010000042">
    <property type="protein sequence ID" value="CAB4724166.1"/>
    <property type="molecule type" value="Genomic_DNA"/>
</dbReference>
<evidence type="ECO:0000313" key="3">
    <source>
        <dbReference type="EMBL" id="CAB4986405.1"/>
    </source>
</evidence>
<accession>A0A6J7RFN3</accession>
<sequence>MSVTFERHSEGMRISMSETELKLLLELPQQLRDLYDNPLDEAYDRLFPRAYLDPTEEKAESEWQEFVHPDLHRQRLDALEAVTSILNQAGPVGRNLVGVDLDEDTVNALLSVLNDARLILGSRIGLNDESEVRSDLDPGLYAAYQWLSYLEGDLVETLLG</sequence>
<organism evidence="4">
    <name type="scientific">freshwater metagenome</name>
    <dbReference type="NCBI Taxonomy" id="449393"/>
    <lineage>
        <taxon>unclassified sequences</taxon>
        <taxon>metagenomes</taxon>
        <taxon>ecological metagenomes</taxon>
    </lineage>
</organism>
<evidence type="ECO:0000313" key="2">
    <source>
        <dbReference type="EMBL" id="CAB4902017.1"/>
    </source>
</evidence>
<proteinExistence type="predicted"/>
<gene>
    <name evidence="1" type="ORF">UFOPK2683_00857</name>
    <name evidence="2" type="ORF">UFOPK3605_00536</name>
    <name evidence="3" type="ORF">UFOPK3897_01449</name>
    <name evidence="4" type="ORF">UFOPK4121_01073</name>
</gene>
<dbReference type="EMBL" id="CAFBPQ010000034">
    <property type="protein sequence ID" value="CAB5027625.1"/>
    <property type="molecule type" value="Genomic_DNA"/>
</dbReference>
<reference evidence="4" key="1">
    <citation type="submission" date="2020-05" db="EMBL/GenBank/DDBJ databases">
        <authorList>
            <person name="Chiriac C."/>
            <person name="Salcher M."/>
            <person name="Ghai R."/>
            <person name="Kavagutti S V."/>
        </authorList>
    </citation>
    <scope>NUCLEOTIDE SEQUENCE</scope>
</reference>
<dbReference type="Pfam" id="PF09438">
    <property type="entry name" value="DUF2017"/>
    <property type="match status" value="1"/>
</dbReference>
<dbReference type="EMBL" id="CAFBOF010000047">
    <property type="protein sequence ID" value="CAB4986405.1"/>
    <property type="molecule type" value="Genomic_DNA"/>
</dbReference>
<evidence type="ECO:0000313" key="1">
    <source>
        <dbReference type="EMBL" id="CAB4724166.1"/>
    </source>
</evidence>